<dbReference type="Proteomes" id="UP000299102">
    <property type="component" value="Unassembled WGS sequence"/>
</dbReference>
<feature type="compositionally biased region" description="Polar residues" evidence="1">
    <location>
        <begin position="72"/>
        <end position="82"/>
    </location>
</feature>
<gene>
    <name evidence="2" type="ORF">EVAR_63802_1</name>
</gene>
<proteinExistence type="predicted"/>
<accession>A0A4C1ZRG7</accession>
<keyword evidence="3" id="KW-1185">Reference proteome</keyword>
<evidence type="ECO:0000313" key="3">
    <source>
        <dbReference type="Proteomes" id="UP000299102"/>
    </source>
</evidence>
<dbReference type="AlphaFoldDB" id="A0A4C1ZRG7"/>
<protein>
    <submittedName>
        <fullName evidence="2">Uncharacterized protein</fullName>
    </submittedName>
</protein>
<name>A0A4C1ZRG7_EUMVA</name>
<organism evidence="2 3">
    <name type="scientific">Eumeta variegata</name>
    <name type="common">Bagworm moth</name>
    <name type="synonym">Eumeta japonica</name>
    <dbReference type="NCBI Taxonomy" id="151549"/>
    <lineage>
        <taxon>Eukaryota</taxon>
        <taxon>Metazoa</taxon>
        <taxon>Ecdysozoa</taxon>
        <taxon>Arthropoda</taxon>
        <taxon>Hexapoda</taxon>
        <taxon>Insecta</taxon>
        <taxon>Pterygota</taxon>
        <taxon>Neoptera</taxon>
        <taxon>Endopterygota</taxon>
        <taxon>Lepidoptera</taxon>
        <taxon>Glossata</taxon>
        <taxon>Ditrysia</taxon>
        <taxon>Tineoidea</taxon>
        <taxon>Psychidae</taxon>
        <taxon>Oiketicinae</taxon>
        <taxon>Eumeta</taxon>
    </lineage>
</organism>
<feature type="region of interest" description="Disordered" evidence="1">
    <location>
        <begin position="53"/>
        <end position="105"/>
    </location>
</feature>
<dbReference type="EMBL" id="BGZK01001988">
    <property type="protein sequence ID" value="GBP89277.1"/>
    <property type="molecule type" value="Genomic_DNA"/>
</dbReference>
<sequence>MEPIIPVEDQFSSGGHKVGVEAWSGVLLDGLTTQLRSQTTCTQVFVNDTAGGDATAARCSSTPKPSPDDMSVQAQAKQTSCSPAPDLHLHPRSSASPSCAVVDKT</sequence>
<evidence type="ECO:0000313" key="2">
    <source>
        <dbReference type="EMBL" id="GBP89277.1"/>
    </source>
</evidence>
<evidence type="ECO:0000256" key="1">
    <source>
        <dbReference type="SAM" id="MobiDB-lite"/>
    </source>
</evidence>
<reference evidence="2 3" key="1">
    <citation type="journal article" date="2019" name="Commun. Biol.">
        <title>The bagworm genome reveals a unique fibroin gene that provides high tensile strength.</title>
        <authorList>
            <person name="Kono N."/>
            <person name="Nakamura H."/>
            <person name="Ohtoshi R."/>
            <person name="Tomita M."/>
            <person name="Numata K."/>
            <person name="Arakawa K."/>
        </authorList>
    </citation>
    <scope>NUCLEOTIDE SEQUENCE [LARGE SCALE GENOMIC DNA]</scope>
</reference>
<comment type="caution">
    <text evidence="2">The sequence shown here is derived from an EMBL/GenBank/DDBJ whole genome shotgun (WGS) entry which is preliminary data.</text>
</comment>